<dbReference type="GO" id="GO:0051539">
    <property type="term" value="F:4 iron, 4 sulfur cluster binding"/>
    <property type="evidence" value="ECO:0007669"/>
    <property type="project" value="UniProtKB-KW"/>
</dbReference>
<evidence type="ECO:0000313" key="8">
    <source>
        <dbReference type="EMBL" id="RHF52849.1"/>
    </source>
</evidence>
<keyword evidence="2" id="KW-0004">4Fe-4S</keyword>
<dbReference type="Pfam" id="PF13186">
    <property type="entry name" value="SPASM"/>
    <property type="match status" value="1"/>
</dbReference>
<dbReference type="Pfam" id="PF04055">
    <property type="entry name" value="Radical_SAM"/>
    <property type="match status" value="1"/>
</dbReference>
<comment type="caution">
    <text evidence="8">The sequence shown here is derived from an EMBL/GenBank/DDBJ whole genome shotgun (WGS) entry which is preliminary data.</text>
</comment>
<dbReference type="InterPro" id="IPR013785">
    <property type="entry name" value="Aldolase_TIM"/>
</dbReference>
<dbReference type="GO" id="GO:0003824">
    <property type="term" value="F:catalytic activity"/>
    <property type="evidence" value="ECO:0007669"/>
    <property type="project" value="InterPro"/>
</dbReference>
<accession>A0A414NYR5</accession>
<evidence type="ECO:0000256" key="5">
    <source>
        <dbReference type="ARBA" id="ARBA00023004"/>
    </source>
</evidence>
<keyword evidence="5" id="KW-0408">Iron</keyword>
<dbReference type="InterPro" id="IPR058240">
    <property type="entry name" value="rSAM_sf"/>
</dbReference>
<evidence type="ECO:0000313" key="9">
    <source>
        <dbReference type="Proteomes" id="UP000283442"/>
    </source>
</evidence>
<dbReference type="RefSeq" id="WP_118175080.1">
    <property type="nucleotide sequence ID" value="NZ_JAQEAO010000011.1"/>
</dbReference>
<dbReference type="Proteomes" id="UP000283442">
    <property type="component" value="Unassembled WGS sequence"/>
</dbReference>
<dbReference type="SFLD" id="SFLDG01067">
    <property type="entry name" value="SPASM/twitch_domain_containing"/>
    <property type="match status" value="1"/>
</dbReference>
<evidence type="ECO:0000256" key="4">
    <source>
        <dbReference type="ARBA" id="ARBA00022723"/>
    </source>
</evidence>
<dbReference type="PANTHER" id="PTHR11228:SF7">
    <property type="entry name" value="PQQA PEPTIDE CYCLASE"/>
    <property type="match status" value="1"/>
</dbReference>
<evidence type="ECO:0000256" key="1">
    <source>
        <dbReference type="ARBA" id="ARBA00001966"/>
    </source>
</evidence>
<dbReference type="CDD" id="cd01335">
    <property type="entry name" value="Radical_SAM"/>
    <property type="match status" value="1"/>
</dbReference>
<name>A0A414NYR5_9FIRM</name>
<dbReference type="PANTHER" id="PTHR11228">
    <property type="entry name" value="RADICAL SAM DOMAIN PROTEIN"/>
    <property type="match status" value="1"/>
</dbReference>
<keyword evidence="3" id="KW-0949">S-adenosyl-L-methionine</keyword>
<dbReference type="SFLD" id="SFLDS00029">
    <property type="entry name" value="Radical_SAM"/>
    <property type="match status" value="1"/>
</dbReference>
<dbReference type="InterPro" id="IPR007197">
    <property type="entry name" value="rSAM"/>
</dbReference>
<dbReference type="NCBIfam" id="TIGR04085">
    <property type="entry name" value="rSAM_more_4Fe4S"/>
    <property type="match status" value="1"/>
</dbReference>
<evidence type="ECO:0000256" key="6">
    <source>
        <dbReference type="ARBA" id="ARBA00023014"/>
    </source>
</evidence>
<evidence type="ECO:0000256" key="2">
    <source>
        <dbReference type="ARBA" id="ARBA00022485"/>
    </source>
</evidence>
<dbReference type="SFLD" id="SFLDG01386">
    <property type="entry name" value="main_SPASM_domain-containing"/>
    <property type="match status" value="1"/>
</dbReference>
<evidence type="ECO:0000256" key="3">
    <source>
        <dbReference type="ARBA" id="ARBA00022691"/>
    </source>
</evidence>
<dbReference type="EMBL" id="QRHE01000002">
    <property type="protein sequence ID" value="RHF52849.1"/>
    <property type="molecule type" value="Genomic_DNA"/>
</dbReference>
<organism evidence="8 9">
    <name type="scientific">Mitsuokella multacida</name>
    <dbReference type="NCBI Taxonomy" id="52226"/>
    <lineage>
        <taxon>Bacteria</taxon>
        <taxon>Bacillati</taxon>
        <taxon>Bacillota</taxon>
        <taxon>Negativicutes</taxon>
        <taxon>Selenomonadales</taxon>
        <taxon>Selenomonadaceae</taxon>
        <taxon>Mitsuokella</taxon>
    </lineage>
</organism>
<feature type="domain" description="Radical SAM core" evidence="7">
    <location>
        <begin position="6"/>
        <end position="224"/>
    </location>
</feature>
<dbReference type="PROSITE" id="PS51918">
    <property type="entry name" value="RADICAL_SAM"/>
    <property type="match status" value="1"/>
</dbReference>
<dbReference type="Gene3D" id="3.20.20.70">
    <property type="entry name" value="Aldolase class I"/>
    <property type="match status" value="1"/>
</dbReference>
<dbReference type="SUPFAM" id="SSF102114">
    <property type="entry name" value="Radical SAM enzymes"/>
    <property type="match status" value="1"/>
</dbReference>
<dbReference type="PIRSF" id="PIRSF037420">
    <property type="entry name" value="PQQ_syn_pqqE"/>
    <property type="match status" value="1"/>
</dbReference>
<dbReference type="OrthoDB" id="7021155at2"/>
<reference evidence="8 9" key="1">
    <citation type="submission" date="2018-08" db="EMBL/GenBank/DDBJ databases">
        <title>A genome reference for cultivated species of the human gut microbiota.</title>
        <authorList>
            <person name="Zou Y."/>
            <person name="Xue W."/>
            <person name="Luo G."/>
        </authorList>
    </citation>
    <scope>NUCLEOTIDE SEQUENCE [LARGE SCALE GENOMIC DNA]</scope>
    <source>
        <strain evidence="8 9">AM25-21AC</strain>
    </source>
</reference>
<comment type="cofactor">
    <cofactor evidence="1">
        <name>[4Fe-4S] cluster</name>
        <dbReference type="ChEBI" id="CHEBI:49883"/>
    </cofactor>
</comment>
<sequence>MDMRACKRIEELFIEITNHCLQRCIHCSSNATCNQYAEISIGNILDTVNRLLPLGLKHVVLSGGEPFLHSDLFSIIDFLKSRKVRYSLYTCGVIYDAEKITPISEHIFEQINSDYLDKIIFSLHAGTSETQARISGFSSSFQSVLTSIRAAKKCEIDVEIHVVPMSVNFSELERVLDIANELGVSKVSFLRFVPQGRGTEHLRLNREQFLGLQQLYRTYRDGYKGVKIRFGTPFNCITYQGGHCTAGINKILINAYGEILPCEAFKYLHGRRPTIYDHDIREVWQNDPLLNELRAVHIDSVSTCSTCPYKDGCQGGCPGQRKHLNGDFRKGPDPSCIIA</sequence>
<dbReference type="AlphaFoldDB" id="A0A414NYR5"/>
<dbReference type="InterPro" id="IPR017200">
    <property type="entry name" value="PqqE-like"/>
</dbReference>
<proteinExistence type="predicted"/>
<gene>
    <name evidence="8" type="ORF">DW674_02790</name>
</gene>
<dbReference type="InterPro" id="IPR050377">
    <property type="entry name" value="Radical_SAM_PqqE_MftC-like"/>
</dbReference>
<evidence type="ECO:0000259" key="7">
    <source>
        <dbReference type="PROSITE" id="PS51918"/>
    </source>
</evidence>
<dbReference type="InterPro" id="IPR023885">
    <property type="entry name" value="4Fe4S-binding_SPASM_dom"/>
</dbReference>
<keyword evidence="4" id="KW-0479">Metal-binding</keyword>
<keyword evidence="6" id="KW-0411">Iron-sulfur</keyword>
<protein>
    <submittedName>
        <fullName evidence="8">Radical SAM protein</fullName>
    </submittedName>
</protein>
<dbReference type="GO" id="GO:0046872">
    <property type="term" value="F:metal ion binding"/>
    <property type="evidence" value="ECO:0007669"/>
    <property type="project" value="UniProtKB-KW"/>
</dbReference>